<accession>D0W4W9</accession>
<evidence type="ECO:0000313" key="1">
    <source>
        <dbReference type="EMBL" id="EEZ71091.1"/>
    </source>
</evidence>
<reference evidence="1 2" key="1">
    <citation type="submission" date="2009-10" db="EMBL/GenBank/DDBJ databases">
        <authorList>
            <person name="Weinstock G."/>
            <person name="Sodergren E."/>
            <person name="Clifton S."/>
            <person name="Fulton L."/>
            <person name="Fulton B."/>
            <person name="Courtney L."/>
            <person name="Fronick C."/>
            <person name="Harrison M."/>
            <person name="Strong C."/>
            <person name="Farmer C."/>
            <person name="Delahaunty K."/>
            <person name="Markovic C."/>
            <person name="Hall O."/>
            <person name="Minx P."/>
            <person name="Tomlinson C."/>
            <person name="Mitreva M."/>
            <person name="Nelson J."/>
            <person name="Hou S."/>
            <person name="Wollam A."/>
            <person name="Pepin K.H."/>
            <person name="Johnson M."/>
            <person name="Bhonagiri V."/>
            <person name="Nash W.E."/>
            <person name="Warren W."/>
            <person name="Chinwalla A."/>
            <person name="Mardis E.R."/>
            <person name="Wilson R.K."/>
        </authorList>
    </citation>
    <scope>NUCLEOTIDE SEQUENCE [LARGE SCALE GENOMIC DNA]</scope>
    <source>
        <strain evidence="1 2">ATCC 14685</strain>
    </source>
</reference>
<sequence length="164" mass="19077">MRQVLSLPRLFRVHQTQRLVKVERLKLLHLVKTVVRCRPLQGLAVAQEANRRRLLVTTIMKAVVQEANRRRLLVTTIMKAVAQGKNRRRLLVTTIMKAVAQEVNRRRLLVTTIMKEVRQVAIQPNHLQLIKLMMQQKQNLKNHGVKVQRAMIIPPSKLTLKMNP</sequence>
<dbReference type="AlphaFoldDB" id="D0W4W9"/>
<dbReference type="STRING" id="546262.NEICINOT_04717"/>
<dbReference type="Proteomes" id="UP000003294">
    <property type="component" value="Unassembled WGS sequence"/>
</dbReference>
<dbReference type="EMBL" id="ACDY02000011">
    <property type="protein sequence ID" value="EEZ71091.1"/>
    <property type="molecule type" value="Genomic_DNA"/>
</dbReference>
<name>D0W4W9_NEICI</name>
<protein>
    <submittedName>
        <fullName evidence="1">Uncharacterized protein</fullName>
    </submittedName>
</protein>
<proteinExistence type="predicted"/>
<evidence type="ECO:0000313" key="2">
    <source>
        <dbReference type="Proteomes" id="UP000003294"/>
    </source>
</evidence>
<organism evidence="1 2">
    <name type="scientific">Neisseria cinerea ATCC 14685</name>
    <dbReference type="NCBI Taxonomy" id="546262"/>
    <lineage>
        <taxon>Bacteria</taxon>
        <taxon>Pseudomonadati</taxon>
        <taxon>Pseudomonadota</taxon>
        <taxon>Betaproteobacteria</taxon>
        <taxon>Neisseriales</taxon>
        <taxon>Neisseriaceae</taxon>
        <taxon>Neisseria</taxon>
    </lineage>
</organism>
<gene>
    <name evidence="1" type="ORF">NEICINOT_04717</name>
</gene>
<comment type="caution">
    <text evidence="1">The sequence shown here is derived from an EMBL/GenBank/DDBJ whole genome shotgun (WGS) entry which is preliminary data.</text>
</comment>